<protein>
    <submittedName>
        <fullName evidence="2">Uncharacterized protein</fullName>
    </submittedName>
</protein>
<reference evidence="2" key="1">
    <citation type="submission" date="2022-11" db="UniProtKB">
        <authorList>
            <consortium name="WormBaseParasite"/>
        </authorList>
    </citation>
    <scope>IDENTIFICATION</scope>
</reference>
<dbReference type="WBParaSite" id="PS1159_v2.g17291.t1">
    <property type="protein sequence ID" value="PS1159_v2.g17291.t1"/>
    <property type="gene ID" value="PS1159_v2.g17291"/>
</dbReference>
<proteinExistence type="predicted"/>
<accession>A0AC35FGL5</accession>
<sequence>MGAVDLQNAYETDSKAVKSLLRSTIRSAMDPTNTSYNITIIKLDFSNGRLLVDNDPRYIYRSPVMTVETNPIDPTYYSERDLSIASEKIEGGIRKYAGGGSIAAAAAIGCGRSLETNSSMLNAMADGESTVTAYDYYRAYLKANDLSDCEYPFIPNENDASHISKEDIVKWIEDGEKAITTSVPQKAAREYGIREIAGEHVDDNDTNEDVTSLASTIQSSENDFSETPIIRTPYPN</sequence>
<name>A0AC35FGL5_9BILA</name>
<organism evidence="1 2">
    <name type="scientific">Panagrolaimus sp. PS1159</name>
    <dbReference type="NCBI Taxonomy" id="55785"/>
    <lineage>
        <taxon>Eukaryota</taxon>
        <taxon>Metazoa</taxon>
        <taxon>Ecdysozoa</taxon>
        <taxon>Nematoda</taxon>
        <taxon>Chromadorea</taxon>
        <taxon>Rhabditida</taxon>
        <taxon>Tylenchina</taxon>
        <taxon>Panagrolaimomorpha</taxon>
        <taxon>Panagrolaimoidea</taxon>
        <taxon>Panagrolaimidae</taxon>
        <taxon>Panagrolaimus</taxon>
    </lineage>
</organism>
<evidence type="ECO:0000313" key="1">
    <source>
        <dbReference type="Proteomes" id="UP000887580"/>
    </source>
</evidence>
<dbReference type="Proteomes" id="UP000887580">
    <property type="component" value="Unplaced"/>
</dbReference>
<evidence type="ECO:0000313" key="2">
    <source>
        <dbReference type="WBParaSite" id="PS1159_v2.g17291.t1"/>
    </source>
</evidence>